<dbReference type="RefSeq" id="WP_116175214.1">
    <property type="nucleotide sequence ID" value="NZ_CP144375.1"/>
</dbReference>
<dbReference type="InterPro" id="IPR029032">
    <property type="entry name" value="AhpD-like"/>
</dbReference>
<organism evidence="2 3">
    <name type="scientific">Kutzneria buriramensis</name>
    <dbReference type="NCBI Taxonomy" id="1045776"/>
    <lineage>
        <taxon>Bacteria</taxon>
        <taxon>Bacillati</taxon>
        <taxon>Actinomycetota</taxon>
        <taxon>Actinomycetes</taxon>
        <taxon>Pseudonocardiales</taxon>
        <taxon>Pseudonocardiaceae</taxon>
        <taxon>Kutzneria</taxon>
    </lineage>
</organism>
<sequence length="189" mass="20702">MHTTHAARITEQLRLPEEFRGPTEHVGAVTGGAVNVSLTMLHHPALAQRYHAFGIGFIADGVLPARDRELIILRTSWRCASEYEWAHHTRIGLECGLTEAAIRRVTEGELDGWDARDAELLSIVDSVVLDHTLDDRQWVALSTRYGTAGAIETVMLAGHYAMLAGLLNSAGTRVEPGMTALVPLHARHV</sequence>
<gene>
    <name evidence="2" type="ORF">BCF44_105307</name>
</gene>
<dbReference type="Pfam" id="PF02627">
    <property type="entry name" value="CMD"/>
    <property type="match status" value="1"/>
</dbReference>
<protein>
    <submittedName>
        <fullName evidence="2">Alkylhydroperoxidase family enzyme</fullName>
    </submittedName>
</protein>
<dbReference type="InterPro" id="IPR003779">
    <property type="entry name" value="CMD-like"/>
</dbReference>
<keyword evidence="2" id="KW-0575">Peroxidase</keyword>
<evidence type="ECO:0000313" key="2">
    <source>
        <dbReference type="EMBL" id="REH48448.1"/>
    </source>
</evidence>
<dbReference type="AlphaFoldDB" id="A0A3E0HPV4"/>
<evidence type="ECO:0000259" key="1">
    <source>
        <dbReference type="Pfam" id="PF02627"/>
    </source>
</evidence>
<accession>A0A3E0HPV4</accession>
<dbReference type="PANTHER" id="PTHR34846">
    <property type="entry name" value="4-CARBOXYMUCONOLACTONE DECARBOXYLASE FAMILY PROTEIN (AFU_ORTHOLOGUE AFUA_6G11590)"/>
    <property type="match status" value="1"/>
</dbReference>
<dbReference type="PANTHER" id="PTHR34846:SF5">
    <property type="entry name" value="CARBOXYMUCONOLACTONE DECARBOXYLASE-LIKE DOMAIN-CONTAINING PROTEIN"/>
    <property type="match status" value="1"/>
</dbReference>
<comment type="caution">
    <text evidence="2">The sequence shown here is derived from an EMBL/GenBank/DDBJ whole genome shotgun (WGS) entry which is preliminary data.</text>
</comment>
<dbReference type="GO" id="GO:0051920">
    <property type="term" value="F:peroxiredoxin activity"/>
    <property type="evidence" value="ECO:0007669"/>
    <property type="project" value="InterPro"/>
</dbReference>
<dbReference type="SUPFAM" id="SSF69118">
    <property type="entry name" value="AhpD-like"/>
    <property type="match status" value="1"/>
</dbReference>
<dbReference type="EMBL" id="QUNO01000005">
    <property type="protein sequence ID" value="REH48448.1"/>
    <property type="molecule type" value="Genomic_DNA"/>
</dbReference>
<dbReference type="OrthoDB" id="4704294at2"/>
<keyword evidence="3" id="KW-1185">Reference proteome</keyword>
<feature type="domain" description="Carboxymuconolactone decarboxylase-like" evidence="1">
    <location>
        <begin position="44"/>
        <end position="105"/>
    </location>
</feature>
<dbReference type="Proteomes" id="UP000256269">
    <property type="component" value="Unassembled WGS sequence"/>
</dbReference>
<name>A0A3E0HPV4_9PSEU</name>
<proteinExistence type="predicted"/>
<keyword evidence="2" id="KW-0560">Oxidoreductase</keyword>
<evidence type="ECO:0000313" key="3">
    <source>
        <dbReference type="Proteomes" id="UP000256269"/>
    </source>
</evidence>
<dbReference type="Gene3D" id="1.20.1290.10">
    <property type="entry name" value="AhpD-like"/>
    <property type="match status" value="1"/>
</dbReference>
<reference evidence="2 3" key="1">
    <citation type="submission" date="2018-08" db="EMBL/GenBank/DDBJ databases">
        <title>Genomic Encyclopedia of Archaeal and Bacterial Type Strains, Phase II (KMG-II): from individual species to whole genera.</title>
        <authorList>
            <person name="Goeker M."/>
        </authorList>
    </citation>
    <scope>NUCLEOTIDE SEQUENCE [LARGE SCALE GENOMIC DNA]</scope>
    <source>
        <strain evidence="2 3">DSM 45791</strain>
    </source>
</reference>